<accession>A0A8D4VKF3</accession>
<proteinExistence type="predicted"/>
<dbReference type="AlphaFoldDB" id="A0A8D4VKF3"/>
<keyword evidence="3" id="KW-1185">Reference proteome</keyword>
<reference evidence="2" key="1">
    <citation type="submission" date="2019-06" db="EMBL/GenBank/DDBJ databases">
        <title>Complete genome sequence of Methylogaea oryzae strain JCM16910.</title>
        <authorList>
            <person name="Asakawa S."/>
        </authorList>
    </citation>
    <scope>NUCLEOTIDE SEQUENCE</scope>
    <source>
        <strain evidence="2">E10</strain>
    </source>
</reference>
<gene>
    <name evidence="2" type="ORF">MoryE10_03490</name>
</gene>
<evidence type="ECO:0000313" key="3">
    <source>
        <dbReference type="Proteomes" id="UP000824988"/>
    </source>
</evidence>
<evidence type="ECO:0000256" key="1">
    <source>
        <dbReference type="SAM" id="MobiDB-lite"/>
    </source>
</evidence>
<sequence>MDYVQLKSGVIVSEAEFAEIAGSRRPSGEEIAGIGGGRDITRGYVDALPILPPTDTVLQSRGGGDYKLYEDLLRDDQVKTCLAQRKLALVSKEWKVEPATSGRRDKKAADALKAVLDRLAWDEMSQKMLAGIFYGHSVAEILWGTDGAETTIEAIKVRKQRRFGFSPQGELKLITSANAMGEVMPDRKFWTFATGADDDDEPYGLGLAHWLYWPVFFKRNGIKFWLTFLEKFAAPTVVGKYPSTATPGEKDALLQAAAAVQRDAAIRIPESMQIELIEAARSGTVDYVALCDRMDNAIAKVILGHTASTQSTPGKWGAEHLAQDVREDIIKADADLICGSFNLQVARWFTEYNDPQANPPRVWRDCEAQEDLKARADRDKVIFDMGFKPTAKYITDTYSGEWEEKTAPPPNVGAQPNGAPAEGQPAPAFAEHHCPHCYGEGDPPDALDALRDLAQDGWQPVMQPITHPLVAALDASIAAGKTLAQFQAELPALLGNMDISKLTESLAQAGFMARAAGDAGMDINT</sequence>
<dbReference type="Proteomes" id="UP000824988">
    <property type="component" value="Chromosome"/>
</dbReference>
<organism evidence="2 3">
    <name type="scientific">Methylogaea oryzae</name>
    <dbReference type="NCBI Taxonomy" id="1295382"/>
    <lineage>
        <taxon>Bacteria</taxon>
        <taxon>Pseudomonadati</taxon>
        <taxon>Pseudomonadota</taxon>
        <taxon>Gammaproteobacteria</taxon>
        <taxon>Methylococcales</taxon>
        <taxon>Methylococcaceae</taxon>
        <taxon>Methylogaea</taxon>
    </lineage>
</organism>
<protein>
    <recommendedName>
        <fullName evidence="4">DUF935 family protein</fullName>
    </recommendedName>
</protein>
<dbReference type="Pfam" id="PF06074">
    <property type="entry name" value="Portal_Mu"/>
    <property type="match status" value="1"/>
</dbReference>
<dbReference type="RefSeq" id="WP_221048031.1">
    <property type="nucleotide sequence ID" value="NZ_AP019782.1"/>
</dbReference>
<evidence type="ECO:0008006" key="4">
    <source>
        <dbReference type="Google" id="ProtNLM"/>
    </source>
</evidence>
<feature type="region of interest" description="Disordered" evidence="1">
    <location>
        <begin position="402"/>
        <end position="424"/>
    </location>
</feature>
<dbReference type="EMBL" id="AP019782">
    <property type="protein sequence ID" value="BBL69743.1"/>
    <property type="molecule type" value="Genomic_DNA"/>
</dbReference>
<dbReference type="InterPro" id="IPR009279">
    <property type="entry name" value="Portal_Mu"/>
</dbReference>
<evidence type="ECO:0000313" key="2">
    <source>
        <dbReference type="EMBL" id="BBL69743.1"/>
    </source>
</evidence>
<name>A0A8D4VKF3_9GAMM</name>
<dbReference type="KEGG" id="moz:MoryE10_03490"/>